<organism evidence="3 4">
    <name type="scientific">Phytophthora cactorum</name>
    <dbReference type="NCBI Taxonomy" id="29920"/>
    <lineage>
        <taxon>Eukaryota</taxon>
        <taxon>Sar</taxon>
        <taxon>Stramenopiles</taxon>
        <taxon>Oomycota</taxon>
        <taxon>Peronosporomycetes</taxon>
        <taxon>Peronosporales</taxon>
        <taxon>Peronosporaceae</taxon>
        <taxon>Phytophthora</taxon>
    </lineage>
</organism>
<evidence type="ECO:0000313" key="3">
    <source>
        <dbReference type="EMBL" id="RAW21755.1"/>
    </source>
</evidence>
<dbReference type="VEuPathDB" id="FungiDB:PC110_g21802"/>
<name>A0A329RAT2_9STRA</name>
<comment type="caution">
    <text evidence="3">The sequence shown here is derived from an EMBL/GenBank/DDBJ whole genome shotgun (WGS) entry which is preliminary data.</text>
</comment>
<dbReference type="EMBL" id="MJFZ01001574">
    <property type="protein sequence ID" value="RAW21755.1"/>
    <property type="molecule type" value="Genomic_DNA"/>
</dbReference>
<proteinExistence type="predicted"/>
<feature type="domain" description="TNFR-Cys" evidence="2">
    <location>
        <begin position="541"/>
        <end position="572"/>
    </location>
</feature>
<dbReference type="Proteomes" id="UP000251314">
    <property type="component" value="Unassembled WGS sequence"/>
</dbReference>
<evidence type="ECO:0000313" key="4">
    <source>
        <dbReference type="Proteomes" id="UP000251314"/>
    </source>
</evidence>
<evidence type="ECO:0000259" key="2">
    <source>
        <dbReference type="SMART" id="SM00208"/>
    </source>
</evidence>
<keyword evidence="1" id="KW-0732">Signal</keyword>
<dbReference type="SUPFAM" id="SSF57184">
    <property type="entry name" value="Growth factor receptor domain"/>
    <property type="match status" value="3"/>
</dbReference>
<dbReference type="AlphaFoldDB" id="A0A329RAT2"/>
<dbReference type="SUPFAM" id="SSF52058">
    <property type="entry name" value="L domain-like"/>
    <property type="match status" value="1"/>
</dbReference>
<dbReference type="InterPro" id="IPR032675">
    <property type="entry name" value="LRR_dom_sf"/>
</dbReference>
<keyword evidence="4" id="KW-1185">Reference proteome</keyword>
<dbReference type="OrthoDB" id="195103at2759"/>
<gene>
    <name evidence="3" type="ORF">PC110_g21802</name>
</gene>
<feature type="chain" id="PRO_5016264775" description="TNFR-Cys domain-containing protein" evidence="1">
    <location>
        <begin position="26"/>
        <end position="1120"/>
    </location>
</feature>
<dbReference type="Gene3D" id="3.80.10.10">
    <property type="entry name" value="Ribonuclease Inhibitor"/>
    <property type="match status" value="2"/>
</dbReference>
<dbReference type="InterPro" id="IPR011641">
    <property type="entry name" value="Tyr-kin_ephrin_A/B_rcpt-like"/>
</dbReference>
<evidence type="ECO:0000256" key="1">
    <source>
        <dbReference type="SAM" id="SignalP"/>
    </source>
</evidence>
<accession>A0A329RAT2</accession>
<dbReference type="PANTHER" id="PTHR46967:SF1">
    <property type="entry name" value="KERATIN-ASSOCIATED PROTEIN 16-1-LIKE"/>
    <property type="match status" value="1"/>
</dbReference>
<dbReference type="InterPro" id="IPR001611">
    <property type="entry name" value="Leu-rich_rpt"/>
</dbReference>
<dbReference type="InterPro" id="IPR001368">
    <property type="entry name" value="TNFR/NGFR_Cys_rich_reg"/>
</dbReference>
<feature type="domain" description="TNFR-Cys" evidence="2">
    <location>
        <begin position="507"/>
        <end position="538"/>
    </location>
</feature>
<feature type="domain" description="TNFR-Cys" evidence="2">
    <location>
        <begin position="675"/>
        <end position="705"/>
    </location>
</feature>
<dbReference type="Gene3D" id="2.10.50.10">
    <property type="entry name" value="Tumor Necrosis Factor Receptor, subunit A, domain 2"/>
    <property type="match status" value="5"/>
</dbReference>
<sequence>MVWITRTARLSLLLVLSVLVCWCGGDDIMDMLSPFISLKKLAEQAAKDAAEDEAAVSVVDRTYPLASVEMDALMQMYRDCRTKESAAMRTWCIGGDGDSYVHEANESKVFCPRGVTTHPCTGRILRTNRSAGDDGAEFLWPWEGLRCDAFTDPTTVTHIYLPGEFLHCEIAKLDLSVMVSLGQLDLSGNQLFGDFPDWLGDMTMLRLLNLAENQLTGDIPSSLAGNDALEQINVSSNNLTASTLSFFDAFHRLQHLDISNNNIELQLPRSLLGSGFLRSINISHNGFHGDLPELPVFQFLESLDMSSNFLSGAIPPQLSLWGREDPHDPDENSSLSIVDVSNNLLSGDLPVISNLSALQHFNIRNNTFAGLVPEFPPSLHEFAKPADFDGNQLLCPMPAVLLTGNLTCVCGDGYTIKMTEDIVNTSRIKKSDASDDVDQMVRGSEATDLCVPCPEGTYSNSSTSQKCHACPPGSTPGTTSNGRAHSCRFCLPGTFANESASRSCTLCPPGTFAASVGATSCDPCNPGEFVAGQGSTSCTACAVGTFSSSKGATICTSCPAGTYVDAEGEAECLMCPKDTYQDVAGSVECKSCPIGYIAPQLGHMKCSPCSPGSFYDINTKTCTLCRPNTFTEAAAQTECSKCENGTVAEGFGSEKCLEVAAPGCGYQPTTTTIQCEPGMFNDGKWRTCRPCPPGTFAADTGSRRCSSCAKGSFASSIGSSYCEMAPPGSFVHFEGAIRAELCDPNHFAAVNGSRECTRCQPPSFSFLPGGVECSTARPGEVYDHVEWPRLALALAGVEQNDLVDTTSDRVSPIDVLIQAWTDTLTSSSGSSRRLHVLQVRQDSGSTQLTQIVVAVEMMSPLSTKTQADNRLEKELGDAIHQAAEAAESALGDLLDELSGSSAGKGSQESDVDHLADLVTLNSFRDALVRQFGRAKLFNGALSFSMVNVSMVEPPFNSTRALACPPGTFFSPTEDERVCLPCPIGSYSRTSGALKCEPCPRRTFSSEKGLETCKPCPLGSDASPDASSCVECSWFTYKCEGFWQDLIVAVCVGAALLRLLYKKIRKLCVGDQAAQQQDESVALMTAVRAHGRTFDGVRYAPMGMISADAMFGSIHDTDSQQ</sequence>
<dbReference type="Pfam" id="PF07699">
    <property type="entry name" value="Ephrin_rec_like"/>
    <property type="match status" value="6"/>
</dbReference>
<dbReference type="SMART" id="SM00208">
    <property type="entry name" value="TNFR"/>
    <property type="match status" value="4"/>
</dbReference>
<reference evidence="3 4" key="1">
    <citation type="submission" date="2018-01" db="EMBL/GenBank/DDBJ databases">
        <title>Draft genome of the strawberry crown rot pathogen Phytophthora cactorum.</title>
        <authorList>
            <person name="Armitage A.D."/>
            <person name="Lysoe E."/>
            <person name="Nellist C.F."/>
            <person name="Harrison R.J."/>
            <person name="Brurberg M.B."/>
        </authorList>
    </citation>
    <scope>NUCLEOTIDE SEQUENCE [LARGE SCALE GENOMIC DNA]</scope>
    <source>
        <strain evidence="3 4">10300</strain>
    </source>
</reference>
<protein>
    <recommendedName>
        <fullName evidence="2">TNFR-Cys domain-containing protein</fullName>
    </recommendedName>
</protein>
<dbReference type="Pfam" id="PF13855">
    <property type="entry name" value="LRR_8"/>
    <property type="match status" value="1"/>
</dbReference>
<feature type="domain" description="TNFR-Cys" evidence="2">
    <location>
        <begin position="625"/>
        <end position="656"/>
    </location>
</feature>
<dbReference type="PANTHER" id="PTHR46967">
    <property type="entry name" value="INSULIN-LIKE GROWTH FACTOR BINDING PROTEIN,N-TERMINAL"/>
    <property type="match status" value="1"/>
</dbReference>
<dbReference type="Pfam" id="PF00560">
    <property type="entry name" value="LRR_1"/>
    <property type="match status" value="2"/>
</dbReference>
<feature type="signal peptide" evidence="1">
    <location>
        <begin position="1"/>
        <end position="25"/>
    </location>
</feature>
<dbReference type="InterPro" id="IPR009030">
    <property type="entry name" value="Growth_fac_rcpt_cys_sf"/>
</dbReference>
<dbReference type="SMART" id="SM01411">
    <property type="entry name" value="Ephrin_rec_like"/>
    <property type="match status" value="7"/>
</dbReference>